<dbReference type="InterPro" id="IPR002467">
    <property type="entry name" value="Pept_M24A_MAP1"/>
</dbReference>
<accession>A0A1D9MIW7</accession>
<feature type="binding site" evidence="6">
    <location>
        <position position="220"/>
    </location>
    <ligand>
        <name>a divalent metal cation</name>
        <dbReference type="ChEBI" id="CHEBI:60240"/>
        <label>2</label>
        <note>catalytic</note>
    </ligand>
</feature>
<dbReference type="GO" id="GO:0006508">
    <property type="term" value="P:proteolysis"/>
    <property type="evidence" value="ECO:0007669"/>
    <property type="project" value="UniProtKB-KW"/>
</dbReference>
<dbReference type="OrthoDB" id="9802055at2"/>
<dbReference type="EMBL" id="CP017812">
    <property type="protein sequence ID" value="AOZ72247.1"/>
    <property type="molecule type" value="Genomic_DNA"/>
</dbReference>
<feature type="binding site" evidence="6">
    <location>
        <position position="82"/>
    </location>
    <ligand>
        <name>substrate</name>
    </ligand>
</feature>
<comment type="cofactor">
    <cofactor evidence="6">
        <name>Co(2+)</name>
        <dbReference type="ChEBI" id="CHEBI:48828"/>
    </cofactor>
    <cofactor evidence="6">
        <name>Zn(2+)</name>
        <dbReference type="ChEBI" id="CHEBI:29105"/>
    </cofactor>
    <cofactor evidence="6">
        <name>Mn(2+)</name>
        <dbReference type="ChEBI" id="CHEBI:29035"/>
    </cofactor>
    <cofactor evidence="6">
        <name>Fe(2+)</name>
        <dbReference type="ChEBI" id="CHEBI:29033"/>
    </cofactor>
    <text evidence="6">Binds 2 divalent metal cations per subunit. Has a high-affinity and a low affinity metal-binding site. The true nature of the physiological cofactor is under debate. The enzyme is active with cobalt, zinc, manganese or divalent iron ions. Most likely, methionine aminopeptidases function as mononuclear Fe(2+)-metalloproteases under physiological conditions, and the catalytically relevant metal-binding site has been assigned to the histidine-containing high-affinity site.</text>
</comment>
<evidence type="ECO:0000256" key="1">
    <source>
        <dbReference type="ARBA" id="ARBA00002521"/>
    </source>
</evidence>
<dbReference type="GO" id="GO:0005829">
    <property type="term" value="C:cytosol"/>
    <property type="evidence" value="ECO:0007669"/>
    <property type="project" value="TreeGrafter"/>
</dbReference>
<dbReference type="RefSeq" id="WP_071163713.1">
    <property type="nucleotide sequence ID" value="NZ_CP017812.1"/>
</dbReference>
<feature type="binding site" evidence="6">
    <location>
        <position position="99"/>
    </location>
    <ligand>
        <name>a divalent metal cation</name>
        <dbReference type="ChEBI" id="CHEBI:60240"/>
        <label>1</label>
    </ligand>
</feature>
<dbReference type="KEGG" id="avu:BK816_02155"/>
<evidence type="ECO:0000256" key="2">
    <source>
        <dbReference type="ARBA" id="ARBA00022438"/>
    </source>
</evidence>
<evidence type="ECO:0000256" key="4">
    <source>
        <dbReference type="ARBA" id="ARBA00022723"/>
    </source>
</evidence>
<dbReference type="PANTHER" id="PTHR43330">
    <property type="entry name" value="METHIONINE AMINOPEPTIDASE"/>
    <property type="match status" value="1"/>
</dbReference>
<comment type="subunit">
    <text evidence="6">Monomer.</text>
</comment>
<dbReference type="InterPro" id="IPR036005">
    <property type="entry name" value="Creatinase/aminopeptidase-like"/>
</dbReference>
<protein>
    <recommendedName>
        <fullName evidence="6 7">Methionine aminopeptidase</fullName>
        <shortName evidence="6">MAP</shortName>
        <shortName evidence="6">MetAP</shortName>
        <ecNumber evidence="6 7">3.4.11.18</ecNumber>
    </recommendedName>
    <alternativeName>
        <fullName evidence="6">Peptidase M</fullName>
    </alternativeName>
</protein>
<dbReference type="STRING" id="1912795.BK816_02155"/>
<evidence type="ECO:0000256" key="5">
    <source>
        <dbReference type="ARBA" id="ARBA00022801"/>
    </source>
</evidence>
<comment type="similarity">
    <text evidence="6">Belongs to the peptidase M24A family. Methionine aminopeptidase type 1 subfamily.</text>
</comment>
<dbReference type="PANTHER" id="PTHR43330:SF27">
    <property type="entry name" value="METHIONINE AMINOPEPTIDASE"/>
    <property type="match status" value="1"/>
</dbReference>
<evidence type="ECO:0000256" key="6">
    <source>
        <dbReference type="HAMAP-Rule" id="MF_01974"/>
    </source>
</evidence>
<feature type="domain" description="Peptidase M24" evidence="8">
    <location>
        <begin position="17"/>
        <end position="256"/>
    </location>
</feature>
<dbReference type="InterPro" id="IPR000994">
    <property type="entry name" value="Pept_M24"/>
</dbReference>
<comment type="catalytic activity">
    <reaction evidence="6 7">
        <text>Release of N-terminal amino acids, preferentially methionine, from peptides and arylamides.</text>
        <dbReference type="EC" id="3.4.11.18"/>
    </reaction>
</comment>
<name>A0A1D9MIW7_9ACTO</name>
<evidence type="ECO:0000256" key="3">
    <source>
        <dbReference type="ARBA" id="ARBA00022670"/>
    </source>
</evidence>
<feature type="binding site" evidence="6">
    <location>
        <position position="194"/>
    </location>
    <ligand>
        <name>substrate</name>
    </ligand>
</feature>
<organism evidence="9 10">
    <name type="scientific">Boudabousia tangfeifanii</name>
    <dbReference type="NCBI Taxonomy" id="1912795"/>
    <lineage>
        <taxon>Bacteria</taxon>
        <taxon>Bacillati</taxon>
        <taxon>Actinomycetota</taxon>
        <taxon>Actinomycetes</taxon>
        <taxon>Actinomycetales</taxon>
        <taxon>Actinomycetaceae</taxon>
        <taxon>Boudabousia</taxon>
    </lineage>
</organism>
<feature type="binding site" evidence="6">
    <location>
        <position position="114"/>
    </location>
    <ligand>
        <name>a divalent metal cation</name>
        <dbReference type="ChEBI" id="CHEBI:60240"/>
        <label>2</label>
        <note>catalytic</note>
    </ligand>
</feature>
<dbReference type="AlphaFoldDB" id="A0A1D9MIW7"/>
<keyword evidence="2 6" id="KW-0031">Aminopeptidase</keyword>
<feature type="binding site" evidence="6">
    <location>
        <position position="251"/>
    </location>
    <ligand>
        <name>a divalent metal cation</name>
        <dbReference type="ChEBI" id="CHEBI:60240"/>
        <label>2</label>
        <note>catalytic</note>
    </ligand>
</feature>
<keyword evidence="10" id="KW-1185">Reference proteome</keyword>
<dbReference type="GO" id="GO:0004239">
    <property type="term" value="F:initiator methionyl aminopeptidase activity"/>
    <property type="evidence" value="ECO:0007669"/>
    <property type="project" value="UniProtKB-UniRule"/>
</dbReference>
<comment type="function">
    <text evidence="1 6">Removes the N-terminal methionine from nascent proteins. The N-terminal methionine is often cleaved when the second residue in the primary sequence is small and uncharged (Met-Ala-, Cys, Gly, Pro, Ser, Thr, or Val). Requires deformylation of the N(alpha)-formylated initiator methionine before it can be hydrolyzed.</text>
</comment>
<dbReference type="GO" id="GO:0046872">
    <property type="term" value="F:metal ion binding"/>
    <property type="evidence" value="ECO:0007669"/>
    <property type="project" value="UniProtKB-UniRule"/>
</dbReference>
<dbReference type="PRINTS" id="PR00599">
    <property type="entry name" value="MAPEPTIDASE"/>
</dbReference>
<gene>
    <name evidence="6" type="primary">map</name>
    <name evidence="9" type="ORF">BK816_02155</name>
</gene>
<feature type="binding site" evidence="6">
    <location>
        <position position="114"/>
    </location>
    <ligand>
        <name>a divalent metal cation</name>
        <dbReference type="ChEBI" id="CHEBI:60240"/>
        <label>1</label>
    </ligand>
</feature>
<sequence length="285" mass="30760">MRYRDKVKVKSPQQIKYMREAGLVVAAMHDALREAAIPGITTGELDQIARKVIKEYDAHSNFLGYHGFPAVVCISRNEEIVHGIPGSTKLAEGDLVKFDCGAYVVREGKQWHGDAAFAKLIGGDEKASEKARQLDQLTKESLHAAIVSLAKGAKTLAAVGDAVEDTVALRAFDWGWEAGIIEEYVGHGIGNAMHESPDVYNYRVRGKLTTLKPGMVFAIEPMLTAGEADNHTLADGWTVVTDDNSWACQWEHTVAIMPSGVWVLTAHDGGASILEPAGLSPVALG</sequence>
<dbReference type="EC" id="3.4.11.18" evidence="6 7"/>
<reference evidence="9 10" key="1">
    <citation type="submission" date="2016-10" db="EMBL/GenBank/DDBJ databases">
        <title>Actinomyces aegypiusis sp. nov., isolated from the Aegypius monachus in Qinghai Tibet Plateau China.</title>
        <authorList>
            <person name="Wang Y."/>
        </authorList>
    </citation>
    <scope>NUCLEOTIDE SEQUENCE [LARGE SCALE GENOMIC DNA]</scope>
    <source>
        <strain evidence="9 10">VUL4_3</strain>
    </source>
</reference>
<dbReference type="Proteomes" id="UP000176288">
    <property type="component" value="Chromosome"/>
</dbReference>
<evidence type="ECO:0000313" key="10">
    <source>
        <dbReference type="Proteomes" id="UP000176288"/>
    </source>
</evidence>
<dbReference type="NCBIfam" id="TIGR00500">
    <property type="entry name" value="met_pdase_I"/>
    <property type="match status" value="1"/>
</dbReference>
<dbReference type="InterPro" id="IPR001714">
    <property type="entry name" value="Pept_M24_MAP"/>
</dbReference>
<dbReference type="Pfam" id="PF00557">
    <property type="entry name" value="Peptidase_M24"/>
    <property type="match status" value="1"/>
</dbReference>
<feature type="binding site" evidence="6">
    <location>
        <position position="251"/>
    </location>
    <ligand>
        <name>a divalent metal cation</name>
        <dbReference type="ChEBI" id="CHEBI:60240"/>
        <label>1</label>
    </ligand>
</feature>
<evidence type="ECO:0000256" key="7">
    <source>
        <dbReference type="RuleBase" id="RU003653"/>
    </source>
</evidence>
<dbReference type="SUPFAM" id="SSF55920">
    <property type="entry name" value="Creatinase/aminopeptidase"/>
    <property type="match status" value="1"/>
</dbReference>
<dbReference type="HAMAP" id="MF_01974">
    <property type="entry name" value="MetAP_1"/>
    <property type="match status" value="1"/>
</dbReference>
<keyword evidence="4 6" id="KW-0479">Metal-binding</keyword>
<dbReference type="PROSITE" id="PS00680">
    <property type="entry name" value="MAP_1"/>
    <property type="match status" value="1"/>
</dbReference>
<feature type="binding site" evidence="6">
    <location>
        <position position="187"/>
    </location>
    <ligand>
        <name>a divalent metal cation</name>
        <dbReference type="ChEBI" id="CHEBI:60240"/>
        <label>2</label>
        <note>catalytic</note>
    </ligand>
</feature>
<evidence type="ECO:0000259" key="8">
    <source>
        <dbReference type="Pfam" id="PF00557"/>
    </source>
</evidence>
<proteinExistence type="inferred from homology"/>
<dbReference type="CDD" id="cd01086">
    <property type="entry name" value="MetAP1"/>
    <property type="match status" value="1"/>
</dbReference>
<dbReference type="Gene3D" id="3.90.230.10">
    <property type="entry name" value="Creatinase/methionine aminopeptidase superfamily"/>
    <property type="match status" value="1"/>
</dbReference>
<evidence type="ECO:0000313" key="9">
    <source>
        <dbReference type="EMBL" id="AOZ72247.1"/>
    </source>
</evidence>
<keyword evidence="5 6" id="KW-0378">Hydrolase</keyword>
<keyword evidence="3 6" id="KW-0645">Protease</keyword>
<dbReference type="GO" id="GO:0070006">
    <property type="term" value="F:metalloaminopeptidase activity"/>
    <property type="evidence" value="ECO:0007669"/>
    <property type="project" value="UniProtKB-UniRule"/>
</dbReference>